<dbReference type="GeneID" id="106063612"/>
<feature type="region of interest" description="Disordered" evidence="1">
    <location>
        <begin position="1"/>
        <end position="39"/>
    </location>
</feature>
<keyword evidence="2" id="KW-1185">Reference proteome</keyword>
<accession>A0A9W2ZSH9</accession>
<reference evidence="3" key="1">
    <citation type="submission" date="2025-08" db="UniProtKB">
        <authorList>
            <consortium name="RefSeq"/>
        </authorList>
    </citation>
    <scope>IDENTIFICATION</scope>
</reference>
<proteinExistence type="predicted"/>
<evidence type="ECO:0000313" key="2">
    <source>
        <dbReference type="Proteomes" id="UP001165740"/>
    </source>
</evidence>
<gene>
    <name evidence="3" type="primary">LOC106063612</name>
</gene>
<dbReference type="Proteomes" id="UP001165740">
    <property type="component" value="Chromosome 2"/>
</dbReference>
<protein>
    <submittedName>
        <fullName evidence="3">Uncharacterized protein LOC106063612</fullName>
    </submittedName>
</protein>
<evidence type="ECO:0000313" key="3">
    <source>
        <dbReference type="RefSeq" id="XP_055877919.1"/>
    </source>
</evidence>
<name>A0A9W2ZSH9_BIOGL</name>
<sequence length="374" mass="42859">MDSDLQIENIGQQNTISSVFPRKSNGKTNEDSPRNMKPQSDAELFDSYQLFGNHETQMSEGGEADLHRCLIDCTKHPGHSQFIPVGDFSLNHLPEGHRDVELYRLVKALADLTVRVDVRMTSPRRPEYWPNTEALYPFYSMRNSLNLRTGTGIVSDVNKFTDGYSDRLYGGQHDLDYVRCWCEKCQGSDSPSDVWWEIVVYTATHVVYDDIEGGYTSLRLFYDKERSPVVTIDKVSVEDADVRRDWCKLKYVTCDRNIGDKLKKMFIHCHDIRKKVYDKYRSFRDVDKLTFIVSHPHGCSKQISIGQWRDRLLVGERYSKFTYTTCTCPGSSGASVYCVGFTSFIGYSCGWLYQLVHSGSLNSELNFSGASYVE</sequence>
<evidence type="ECO:0000256" key="1">
    <source>
        <dbReference type="SAM" id="MobiDB-lite"/>
    </source>
</evidence>
<dbReference type="AlphaFoldDB" id="A0A9W2ZSH9"/>
<dbReference type="RefSeq" id="XP_055877919.1">
    <property type="nucleotide sequence ID" value="XM_056021944.1"/>
</dbReference>
<feature type="compositionally biased region" description="Polar residues" evidence="1">
    <location>
        <begin position="9"/>
        <end position="18"/>
    </location>
</feature>
<dbReference type="OrthoDB" id="10038545at2759"/>
<organism evidence="2 3">
    <name type="scientific">Biomphalaria glabrata</name>
    <name type="common">Bloodfluke planorb</name>
    <name type="synonym">Freshwater snail</name>
    <dbReference type="NCBI Taxonomy" id="6526"/>
    <lineage>
        <taxon>Eukaryota</taxon>
        <taxon>Metazoa</taxon>
        <taxon>Spiralia</taxon>
        <taxon>Lophotrochozoa</taxon>
        <taxon>Mollusca</taxon>
        <taxon>Gastropoda</taxon>
        <taxon>Heterobranchia</taxon>
        <taxon>Euthyneura</taxon>
        <taxon>Panpulmonata</taxon>
        <taxon>Hygrophila</taxon>
        <taxon>Lymnaeoidea</taxon>
        <taxon>Planorbidae</taxon>
        <taxon>Biomphalaria</taxon>
    </lineage>
</organism>